<dbReference type="Pfam" id="PF24083">
    <property type="entry name" value="Phage_ssDNA_bind"/>
    <property type="match status" value="1"/>
</dbReference>
<feature type="domain" description="Putative phage ssDNA-binding" evidence="1">
    <location>
        <begin position="3"/>
        <end position="145"/>
    </location>
</feature>
<reference evidence="2" key="1">
    <citation type="journal article" date="2021" name="Proc. Natl. Acad. Sci. U.S.A.">
        <title>A Catalog of Tens of Thousands of Viruses from Human Metagenomes Reveals Hidden Associations with Chronic Diseases.</title>
        <authorList>
            <person name="Tisza M.J."/>
            <person name="Buck C.B."/>
        </authorList>
    </citation>
    <scope>NUCLEOTIDE SEQUENCE</scope>
    <source>
        <strain evidence="2">CtgBD49</strain>
    </source>
</reference>
<organism evidence="2">
    <name type="scientific">Siphoviridae sp. ctgBD49</name>
    <dbReference type="NCBI Taxonomy" id="2826420"/>
    <lineage>
        <taxon>Viruses</taxon>
        <taxon>Duplodnaviria</taxon>
        <taxon>Heunggongvirae</taxon>
        <taxon>Uroviricota</taxon>
        <taxon>Caudoviricetes</taxon>
    </lineage>
</organism>
<evidence type="ECO:0000313" key="2">
    <source>
        <dbReference type="EMBL" id="DAE20960.1"/>
    </source>
</evidence>
<accession>A0A8S5QPG3</accession>
<dbReference type="InterPro" id="IPR057581">
    <property type="entry name" value="Phage_ssDNA_bind"/>
</dbReference>
<evidence type="ECO:0000259" key="1">
    <source>
        <dbReference type="Pfam" id="PF24083"/>
    </source>
</evidence>
<name>A0A8S5QPG3_9CAUD</name>
<dbReference type="EMBL" id="BK015703">
    <property type="protein sequence ID" value="DAE20960.1"/>
    <property type="molecule type" value="Genomic_DNA"/>
</dbReference>
<sequence length="159" mass="18082">MNAITIKDCSVAYKNFRGIGGDYNADGDRNFTVVIDEEAARELKNAGYNIRVQPGRKEGDEDRYLLKVNVSYRFVAPNIYVIDDGTRVKMTEDTVGRLDGANIDFVDLSFTPSHWKKGAREGVAAYLKTLYVYLQVDELDREWNENHPVYDDGEETAPF</sequence>
<proteinExistence type="predicted"/>
<protein>
    <recommendedName>
        <fullName evidence="1">Putative phage ssDNA-binding domain-containing protein</fullName>
    </recommendedName>
</protein>